<gene>
    <name evidence="1" type="ORF">MENT_LOCUS51671</name>
</gene>
<organism evidence="1 2">
    <name type="scientific">Meloidogyne enterolobii</name>
    <name type="common">Root-knot nematode worm</name>
    <name type="synonym">Meloidogyne mayaguensis</name>
    <dbReference type="NCBI Taxonomy" id="390850"/>
    <lineage>
        <taxon>Eukaryota</taxon>
        <taxon>Metazoa</taxon>
        <taxon>Ecdysozoa</taxon>
        <taxon>Nematoda</taxon>
        <taxon>Chromadorea</taxon>
        <taxon>Rhabditida</taxon>
        <taxon>Tylenchina</taxon>
        <taxon>Tylenchomorpha</taxon>
        <taxon>Tylenchoidea</taxon>
        <taxon>Meloidogynidae</taxon>
        <taxon>Meloidogyninae</taxon>
        <taxon>Meloidogyne</taxon>
    </lineage>
</organism>
<reference evidence="1 2" key="1">
    <citation type="submission" date="2020-08" db="EMBL/GenBank/DDBJ databases">
        <authorList>
            <person name="Koutsovoulos G."/>
            <person name="Danchin GJ E."/>
        </authorList>
    </citation>
    <scope>NUCLEOTIDE SEQUENCE [LARGE SCALE GENOMIC DNA]</scope>
</reference>
<dbReference type="AlphaFoldDB" id="A0A6V7XGA3"/>
<comment type="caution">
    <text evidence="1">The sequence shown here is derived from an EMBL/GenBank/DDBJ whole genome shotgun (WGS) entry which is preliminary data.</text>
</comment>
<evidence type="ECO:0000313" key="1">
    <source>
        <dbReference type="EMBL" id="CAD2198359.1"/>
    </source>
</evidence>
<proteinExistence type="predicted"/>
<name>A0A6V7XGA3_MELEN</name>
<dbReference type="Proteomes" id="UP000580250">
    <property type="component" value="Unassembled WGS sequence"/>
</dbReference>
<dbReference type="EMBL" id="CAJEWN010001552">
    <property type="protein sequence ID" value="CAD2198359.1"/>
    <property type="molecule type" value="Genomic_DNA"/>
</dbReference>
<evidence type="ECO:0000313" key="2">
    <source>
        <dbReference type="Proteomes" id="UP000580250"/>
    </source>
</evidence>
<sequence length="41" mass="4608">MMISLQIERILNSNLQTKNNFLGCLPCDSLPSPSTLNYPQL</sequence>
<protein>
    <submittedName>
        <fullName evidence="1">Uncharacterized protein</fullName>
    </submittedName>
</protein>
<accession>A0A6V7XGA3</accession>